<keyword evidence="10" id="KW-1185">Reference proteome</keyword>
<feature type="transmembrane region" description="Helical" evidence="7">
    <location>
        <begin position="123"/>
        <end position="150"/>
    </location>
</feature>
<keyword evidence="6 7" id="KW-0472">Membrane</keyword>
<sequence>MKIYMNFDSLGALLSDPMMTLPLLGSVVAGGLIGAEREFQGKSAGLRTHVLVCFASALMTLLALRMSDWTLSLPEGAQVITDMSRMPHAILTGIGFLCAGVIFREGASVQGLTTAASLWLTAALGITFGAGLLELATMSTIITLLVLMLLRLAQKLAPLSPEIRIELEVDHGSDFNGHKLHSCLRHHGIRAGRLAISQDNSTQIRCYKLHAALRHDSFDSEELAKELCKAHGVRRIAVTPLEKEFFR</sequence>
<protein>
    <recommendedName>
        <fullName evidence="7">Protein MgtC</fullName>
    </recommendedName>
</protein>
<reference evidence="9 10" key="1">
    <citation type="submission" date="2017-05" db="EMBL/GenBank/DDBJ databases">
        <authorList>
            <person name="Varghese N."/>
            <person name="Submissions S."/>
        </authorList>
    </citation>
    <scope>NUCLEOTIDE SEQUENCE [LARGE SCALE GENOMIC DNA]</scope>
    <source>
        <strain evidence="9 10">DSM 100094</strain>
    </source>
</reference>
<feature type="transmembrane region" description="Helical" evidence="7">
    <location>
        <begin position="12"/>
        <end position="34"/>
    </location>
</feature>
<dbReference type="AlphaFoldDB" id="A0A521FRR1"/>
<organism evidence="9 10">
    <name type="scientific">Paracoccus laeviglucosivorans</name>
    <dbReference type="NCBI Taxonomy" id="1197861"/>
    <lineage>
        <taxon>Bacteria</taxon>
        <taxon>Pseudomonadati</taxon>
        <taxon>Pseudomonadota</taxon>
        <taxon>Alphaproteobacteria</taxon>
        <taxon>Rhodobacterales</taxon>
        <taxon>Paracoccaceae</taxon>
        <taxon>Paracoccus</taxon>
    </lineage>
</organism>
<dbReference type="Proteomes" id="UP000319014">
    <property type="component" value="Unassembled WGS sequence"/>
</dbReference>
<feature type="transmembrane region" description="Helical" evidence="7">
    <location>
        <begin position="46"/>
        <end position="64"/>
    </location>
</feature>
<dbReference type="InterPro" id="IPR003416">
    <property type="entry name" value="MgtC/SapB/SrpB/YhiD_fam"/>
</dbReference>
<evidence type="ECO:0000256" key="5">
    <source>
        <dbReference type="ARBA" id="ARBA00022989"/>
    </source>
</evidence>
<accession>A0A521FRR1</accession>
<dbReference type="GO" id="GO:0005886">
    <property type="term" value="C:plasma membrane"/>
    <property type="evidence" value="ECO:0007669"/>
    <property type="project" value="UniProtKB-SubCell"/>
</dbReference>
<evidence type="ECO:0000256" key="2">
    <source>
        <dbReference type="ARBA" id="ARBA00009298"/>
    </source>
</evidence>
<evidence type="ECO:0000256" key="3">
    <source>
        <dbReference type="ARBA" id="ARBA00022475"/>
    </source>
</evidence>
<evidence type="ECO:0000256" key="1">
    <source>
        <dbReference type="ARBA" id="ARBA00004651"/>
    </source>
</evidence>
<comment type="similarity">
    <text evidence="2 7">Belongs to the MgtC/SapB family.</text>
</comment>
<evidence type="ECO:0000259" key="8">
    <source>
        <dbReference type="Pfam" id="PF02308"/>
    </source>
</evidence>
<dbReference type="PANTHER" id="PTHR33778">
    <property type="entry name" value="PROTEIN MGTC"/>
    <property type="match status" value="1"/>
</dbReference>
<keyword evidence="4 7" id="KW-0812">Transmembrane</keyword>
<dbReference type="PRINTS" id="PR01837">
    <property type="entry name" value="MGTCSAPBPROT"/>
</dbReference>
<evidence type="ECO:0000256" key="4">
    <source>
        <dbReference type="ARBA" id="ARBA00022692"/>
    </source>
</evidence>
<keyword evidence="5 7" id="KW-1133">Transmembrane helix</keyword>
<comment type="subcellular location">
    <subcellularLocation>
        <location evidence="7">Cell inner membrane</location>
        <topology evidence="7">Multi-pass membrane protein</topology>
    </subcellularLocation>
    <subcellularLocation>
        <location evidence="1">Cell membrane</location>
        <topology evidence="1">Multi-pass membrane protein</topology>
    </subcellularLocation>
</comment>
<evidence type="ECO:0000256" key="7">
    <source>
        <dbReference type="RuleBase" id="RU365041"/>
    </source>
</evidence>
<gene>
    <name evidence="9" type="ORF">SAMN06265221_1373</name>
</gene>
<dbReference type="PANTHER" id="PTHR33778:SF1">
    <property type="entry name" value="MAGNESIUM TRANSPORTER YHID-RELATED"/>
    <property type="match status" value="1"/>
</dbReference>
<dbReference type="InterPro" id="IPR049177">
    <property type="entry name" value="MgtC_SapB_SrpB_YhiD_N"/>
</dbReference>
<keyword evidence="7" id="KW-0997">Cell inner membrane</keyword>
<name>A0A521FRR1_9RHOB</name>
<evidence type="ECO:0000313" key="9">
    <source>
        <dbReference type="EMBL" id="SMO98832.1"/>
    </source>
</evidence>
<feature type="transmembrane region" description="Helical" evidence="7">
    <location>
        <begin position="85"/>
        <end position="103"/>
    </location>
</feature>
<dbReference type="Pfam" id="PF02308">
    <property type="entry name" value="MgtC"/>
    <property type="match status" value="1"/>
</dbReference>
<feature type="domain" description="MgtC/SapB/SrpB/YhiD N-terminal" evidence="8">
    <location>
        <begin position="23"/>
        <end position="154"/>
    </location>
</feature>
<evidence type="ECO:0000256" key="6">
    <source>
        <dbReference type="ARBA" id="ARBA00023136"/>
    </source>
</evidence>
<proteinExistence type="inferred from homology"/>
<evidence type="ECO:0000313" key="10">
    <source>
        <dbReference type="Proteomes" id="UP000319014"/>
    </source>
</evidence>
<dbReference type="EMBL" id="FXTK01000037">
    <property type="protein sequence ID" value="SMO98832.1"/>
    <property type="molecule type" value="Genomic_DNA"/>
</dbReference>
<keyword evidence="3" id="KW-1003">Cell membrane</keyword>